<protein>
    <submittedName>
        <fullName evidence="1">Uncharacterized protein</fullName>
    </submittedName>
</protein>
<sequence length="295" mass="33105">MSHHMFYIEVPEEMNTKKRKREYNPISSDEYDTDSGVCSIEEFNAGKDKYQCTMLGALPTPYPFSQGIASQASADVIKKQGDETQKVLSKYAITFSGSMKRKLWPKARPADAIDTLVIMTDNTDSQNWKDACTDIYALLLQGGLVGSTIKVEIWNEALRYKDVSFAIPSDDPRLIQALKSVQDDVAKIVLKDLPDIVTSIAYHMRGPSQGLVGDRKPTIMVHVKHKSRHLFQVVEDKIDDLLSSKDFPGITISTKILGGEIKWGTNKITETYDIRHNFIPTPHGQPKPFLLNLTS</sequence>
<organism evidence="1 2">
    <name type="scientific">Phialocephala subalpina</name>
    <dbReference type="NCBI Taxonomy" id="576137"/>
    <lineage>
        <taxon>Eukaryota</taxon>
        <taxon>Fungi</taxon>
        <taxon>Dikarya</taxon>
        <taxon>Ascomycota</taxon>
        <taxon>Pezizomycotina</taxon>
        <taxon>Leotiomycetes</taxon>
        <taxon>Helotiales</taxon>
        <taxon>Mollisiaceae</taxon>
        <taxon>Phialocephala</taxon>
        <taxon>Phialocephala fortinii species complex</taxon>
    </lineage>
</organism>
<dbReference type="OrthoDB" id="5424209at2759"/>
<dbReference type="EMBL" id="FJOG01000002">
    <property type="protein sequence ID" value="CZR51819.1"/>
    <property type="molecule type" value="Genomic_DNA"/>
</dbReference>
<reference evidence="1 2" key="1">
    <citation type="submission" date="2016-03" db="EMBL/GenBank/DDBJ databases">
        <authorList>
            <person name="Ploux O."/>
        </authorList>
    </citation>
    <scope>NUCLEOTIDE SEQUENCE [LARGE SCALE GENOMIC DNA]</scope>
    <source>
        <strain evidence="1 2">UAMH 11012</strain>
    </source>
</reference>
<dbReference type="AlphaFoldDB" id="A0A1L7WGB1"/>
<name>A0A1L7WGB1_9HELO</name>
<evidence type="ECO:0000313" key="2">
    <source>
        <dbReference type="Proteomes" id="UP000184330"/>
    </source>
</evidence>
<dbReference type="Proteomes" id="UP000184330">
    <property type="component" value="Unassembled WGS sequence"/>
</dbReference>
<evidence type="ECO:0000313" key="1">
    <source>
        <dbReference type="EMBL" id="CZR51819.1"/>
    </source>
</evidence>
<gene>
    <name evidence="1" type="ORF">PAC_01696</name>
</gene>
<accession>A0A1L7WGB1</accession>
<proteinExistence type="predicted"/>
<keyword evidence="2" id="KW-1185">Reference proteome</keyword>